<name>A0A4Z2GG27_9TELE</name>
<accession>A0A4Z2GG27</accession>
<keyword evidence="2" id="KW-1185">Reference proteome</keyword>
<evidence type="ECO:0000313" key="1">
    <source>
        <dbReference type="EMBL" id="TNN52240.1"/>
    </source>
</evidence>
<protein>
    <submittedName>
        <fullName evidence="1">Uncharacterized protein</fullName>
    </submittedName>
</protein>
<dbReference type="AlphaFoldDB" id="A0A4Z2GG27"/>
<reference evidence="1 2" key="1">
    <citation type="submission" date="2019-03" db="EMBL/GenBank/DDBJ databases">
        <title>First draft genome of Liparis tanakae, snailfish: a comprehensive survey of snailfish specific genes.</title>
        <authorList>
            <person name="Kim W."/>
            <person name="Song I."/>
            <person name="Jeong J.-H."/>
            <person name="Kim D."/>
            <person name="Kim S."/>
            <person name="Ryu S."/>
            <person name="Song J.Y."/>
            <person name="Lee S.K."/>
        </authorList>
    </citation>
    <scope>NUCLEOTIDE SEQUENCE [LARGE SCALE GENOMIC DNA]</scope>
    <source>
        <tissue evidence="1">Muscle</tissue>
    </source>
</reference>
<dbReference type="EMBL" id="SRLO01000554">
    <property type="protein sequence ID" value="TNN52240.1"/>
    <property type="molecule type" value="Genomic_DNA"/>
</dbReference>
<evidence type="ECO:0000313" key="2">
    <source>
        <dbReference type="Proteomes" id="UP000314294"/>
    </source>
</evidence>
<sequence>MAGAASYVTVAQTASHHRDSQWHPLLVGETLCVASLDDRTAFPTQCYLVSSTSIQPTVCSYTCTFRRSRCRVELCCGSTPALQSYPV</sequence>
<dbReference type="Proteomes" id="UP000314294">
    <property type="component" value="Unassembled WGS sequence"/>
</dbReference>
<comment type="caution">
    <text evidence="1">The sequence shown here is derived from an EMBL/GenBank/DDBJ whole genome shotgun (WGS) entry which is preliminary data.</text>
</comment>
<proteinExistence type="predicted"/>
<gene>
    <name evidence="1" type="ORF">EYF80_037544</name>
</gene>
<organism evidence="1 2">
    <name type="scientific">Liparis tanakae</name>
    <name type="common">Tanaka's snailfish</name>
    <dbReference type="NCBI Taxonomy" id="230148"/>
    <lineage>
        <taxon>Eukaryota</taxon>
        <taxon>Metazoa</taxon>
        <taxon>Chordata</taxon>
        <taxon>Craniata</taxon>
        <taxon>Vertebrata</taxon>
        <taxon>Euteleostomi</taxon>
        <taxon>Actinopterygii</taxon>
        <taxon>Neopterygii</taxon>
        <taxon>Teleostei</taxon>
        <taxon>Neoteleostei</taxon>
        <taxon>Acanthomorphata</taxon>
        <taxon>Eupercaria</taxon>
        <taxon>Perciformes</taxon>
        <taxon>Cottioidei</taxon>
        <taxon>Cottales</taxon>
        <taxon>Liparidae</taxon>
        <taxon>Liparis</taxon>
    </lineage>
</organism>